<keyword evidence="1" id="KW-0175">Coiled coil</keyword>
<name>A0A2N0ZJA3_9BACI</name>
<dbReference type="EMBL" id="PISD01000013">
    <property type="protein sequence ID" value="PKG29595.1"/>
    <property type="molecule type" value="Genomic_DNA"/>
</dbReference>
<evidence type="ECO:0000256" key="1">
    <source>
        <dbReference type="SAM" id="Coils"/>
    </source>
</evidence>
<proteinExistence type="predicted"/>
<evidence type="ECO:0000313" key="2">
    <source>
        <dbReference type="EMBL" id="PKG29595.1"/>
    </source>
</evidence>
<organism evidence="2 3">
    <name type="scientific">Cytobacillus horneckiae</name>
    <dbReference type="NCBI Taxonomy" id="549687"/>
    <lineage>
        <taxon>Bacteria</taxon>
        <taxon>Bacillati</taxon>
        <taxon>Bacillota</taxon>
        <taxon>Bacilli</taxon>
        <taxon>Bacillales</taxon>
        <taxon>Bacillaceae</taxon>
        <taxon>Cytobacillus</taxon>
    </lineage>
</organism>
<evidence type="ECO:0000313" key="3">
    <source>
        <dbReference type="Proteomes" id="UP000233343"/>
    </source>
</evidence>
<dbReference type="AlphaFoldDB" id="A0A2N0ZJA3"/>
<reference evidence="2 3" key="1">
    <citation type="journal article" date="2010" name="Int. J. Syst. Evol. Microbiol.">
        <title>Bacillus horneckiae sp. nov., isolated from a spacecraft-assembly clean room.</title>
        <authorList>
            <person name="Vaishampayan P."/>
            <person name="Probst A."/>
            <person name="Krishnamurthi S."/>
            <person name="Ghosh S."/>
            <person name="Osman S."/>
            <person name="McDowall A."/>
            <person name="Ruckmani A."/>
            <person name="Mayilraj S."/>
            <person name="Venkateswaran K."/>
        </authorList>
    </citation>
    <scope>NUCLEOTIDE SEQUENCE [LARGE SCALE GENOMIC DNA]</scope>
    <source>
        <strain evidence="3">1PO1SC</strain>
    </source>
</reference>
<feature type="coiled-coil region" evidence="1">
    <location>
        <begin position="1"/>
        <end position="28"/>
    </location>
</feature>
<protein>
    <submittedName>
        <fullName evidence="2">Uncharacterized protein</fullName>
    </submittedName>
</protein>
<accession>A0A2N0ZJA3</accession>
<dbReference type="Proteomes" id="UP000233343">
    <property type="component" value="Unassembled WGS sequence"/>
</dbReference>
<dbReference type="RefSeq" id="WP_066192621.1">
    <property type="nucleotide sequence ID" value="NZ_JAFDQP010000010.1"/>
</dbReference>
<gene>
    <name evidence="2" type="ORF">CWS20_06910</name>
</gene>
<sequence>MNQETTVLDSMLQKIDQLNEEEAKAFLKLIYTRINIYEKGNGNYLAEKLIKDISNVFTKIPEATQIRVGKK</sequence>
<comment type="caution">
    <text evidence="2">The sequence shown here is derived from an EMBL/GenBank/DDBJ whole genome shotgun (WGS) entry which is preliminary data.</text>
</comment>
<keyword evidence="3" id="KW-1185">Reference proteome</keyword>